<name>A0AAV0AMU5_PHAPC</name>
<reference evidence="15" key="1">
    <citation type="submission" date="2022-06" db="EMBL/GenBank/DDBJ databases">
        <authorList>
            <consortium name="SYNGENTA / RWTH Aachen University"/>
        </authorList>
    </citation>
    <scope>NUCLEOTIDE SEQUENCE</scope>
</reference>
<sequence length="333" mass="37506">MVLLSDKSNKFCTTLALALSSSIIRTYGLTTPQSSPIVPRSTGFTEDWWCDSQEEYGWLGFSYSVDSCPSEVEMVREFSWMKEKKGARYVRLYGGCDSDSFNNDVIEAAAKVGVGVFSLIWFGFDGDDKWRGRKQRLMESIKKNPKAPYVIRAVTCGSEPLYDGVLPVNELVKQIEDLKKQLNPLGISVTLSEMPAGYKKFNDTPEIFSAVDFVSLHSFPFFEGNATTADQSLSTLERDIGYGKFHGGGKRVIITQTGWPSNSDTWKPNSPRAVVSVEQSEDYFDLLDSQCENFRTEQIAWFSHIYNETSLAGWGIVDQNGTEKFEFRPRSFC</sequence>
<evidence type="ECO:0000256" key="13">
    <source>
        <dbReference type="ARBA" id="ARBA00042373"/>
    </source>
</evidence>
<comment type="function">
    <text evidence="12">Glucanases play a role in cell expansion during growth, in cell-cell fusion during mating, and in spore release during sporulation. This enzyme may be involved in beta-glucan degradation. Active on laminarin and lichenan.</text>
</comment>
<dbReference type="Gene3D" id="3.20.20.80">
    <property type="entry name" value="Glycosidases"/>
    <property type="match status" value="1"/>
</dbReference>
<evidence type="ECO:0000256" key="6">
    <source>
        <dbReference type="ARBA" id="ARBA00022801"/>
    </source>
</evidence>
<evidence type="ECO:0000256" key="9">
    <source>
        <dbReference type="ARBA" id="ARBA00023277"/>
    </source>
</evidence>
<dbReference type="PANTHER" id="PTHR16631">
    <property type="entry name" value="GLUCAN 1,3-BETA-GLUCOSIDASE"/>
    <property type="match status" value="1"/>
</dbReference>
<keyword evidence="16" id="KW-1185">Reference proteome</keyword>
<evidence type="ECO:0000313" key="16">
    <source>
        <dbReference type="Proteomes" id="UP001153365"/>
    </source>
</evidence>
<comment type="subcellular location">
    <subcellularLocation>
        <location evidence="2">Cell membrane</location>
        <topology evidence="2">Single-pass type II membrane protein</topology>
    </subcellularLocation>
</comment>
<dbReference type="GO" id="GO:0042973">
    <property type="term" value="F:glucan endo-1,3-beta-D-glucosidase activity"/>
    <property type="evidence" value="ECO:0007669"/>
    <property type="project" value="UniProtKB-EC"/>
</dbReference>
<comment type="caution">
    <text evidence="15">The sequence shown here is derived from an EMBL/GenBank/DDBJ whole genome shotgun (WGS) entry which is preliminary data.</text>
</comment>
<evidence type="ECO:0000313" key="15">
    <source>
        <dbReference type="EMBL" id="CAH7670004.1"/>
    </source>
</evidence>
<dbReference type="PANTHER" id="PTHR16631:SF17">
    <property type="entry name" value="GLUCAN ENDO-1,3-BETA-GLUCOSIDASE BTGC"/>
    <property type="match status" value="1"/>
</dbReference>
<evidence type="ECO:0000256" key="2">
    <source>
        <dbReference type="ARBA" id="ARBA00004401"/>
    </source>
</evidence>
<keyword evidence="11" id="KW-0624">Polysaccharide degradation</keyword>
<keyword evidence="10" id="KW-0961">Cell wall biogenesis/degradation</keyword>
<evidence type="ECO:0000256" key="11">
    <source>
        <dbReference type="ARBA" id="ARBA00023326"/>
    </source>
</evidence>
<evidence type="ECO:0000256" key="7">
    <source>
        <dbReference type="ARBA" id="ARBA00023136"/>
    </source>
</evidence>
<evidence type="ECO:0000256" key="10">
    <source>
        <dbReference type="ARBA" id="ARBA00023316"/>
    </source>
</evidence>
<keyword evidence="9" id="KW-0119">Carbohydrate metabolism</keyword>
<keyword evidence="7" id="KW-0472">Membrane</keyword>
<proteinExistence type="inferred from homology"/>
<evidence type="ECO:0000256" key="1">
    <source>
        <dbReference type="ARBA" id="ARBA00000382"/>
    </source>
</evidence>
<gene>
    <name evidence="15" type="ORF">PPACK8108_LOCUS4675</name>
</gene>
<dbReference type="Proteomes" id="UP001153365">
    <property type="component" value="Unassembled WGS sequence"/>
</dbReference>
<evidence type="ECO:0000256" key="12">
    <source>
        <dbReference type="ARBA" id="ARBA00037649"/>
    </source>
</evidence>
<evidence type="ECO:0000256" key="5">
    <source>
        <dbReference type="ARBA" id="ARBA00022475"/>
    </source>
</evidence>
<dbReference type="GO" id="GO:0005886">
    <property type="term" value="C:plasma membrane"/>
    <property type="evidence" value="ECO:0007669"/>
    <property type="project" value="UniProtKB-SubCell"/>
</dbReference>
<evidence type="ECO:0000256" key="14">
    <source>
        <dbReference type="ARBA" id="ARBA00043078"/>
    </source>
</evidence>
<protein>
    <recommendedName>
        <fullName evidence="4">glucan endo-1,3-beta-D-glucosidase</fullName>
        <ecNumber evidence="4">3.2.1.39</ecNumber>
    </recommendedName>
    <alternativeName>
        <fullName evidence="14">Endo-1,3-beta-glucanase btgC</fullName>
    </alternativeName>
    <alternativeName>
        <fullName evidence="13">Laminarinase btgC</fullName>
    </alternativeName>
</protein>
<keyword evidence="5" id="KW-1003">Cell membrane</keyword>
<dbReference type="InterPro" id="IPR050732">
    <property type="entry name" value="Beta-glucan_modifiers"/>
</dbReference>
<dbReference type="AlphaFoldDB" id="A0AAV0AMU5"/>
<dbReference type="InterPro" id="IPR017853">
    <property type="entry name" value="GH"/>
</dbReference>
<evidence type="ECO:0000256" key="4">
    <source>
        <dbReference type="ARBA" id="ARBA00012780"/>
    </source>
</evidence>
<dbReference type="GO" id="GO:0005576">
    <property type="term" value="C:extracellular region"/>
    <property type="evidence" value="ECO:0007669"/>
    <property type="project" value="TreeGrafter"/>
</dbReference>
<accession>A0AAV0AMU5</accession>
<keyword evidence="6 15" id="KW-0378">Hydrolase</keyword>
<dbReference type="GO" id="GO:0000272">
    <property type="term" value="P:polysaccharide catabolic process"/>
    <property type="evidence" value="ECO:0007669"/>
    <property type="project" value="UniProtKB-KW"/>
</dbReference>
<dbReference type="EMBL" id="CALTRL010000887">
    <property type="protein sequence ID" value="CAH7670004.1"/>
    <property type="molecule type" value="Genomic_DNA"/>
</dbReference>
<keyword evidence="8" id="KW-0325">Glycoprotein</keyword>
<dbReference type="EC" id="3.2.1.39" evidence="4"/>
<dbReference type="GO" id="GO:0009277">
    <property type="term" value="C:fungal-type cell wall"/>
    <property type="evidence" value="ECO:0007669"/>
    <property type="project" value="TreeGrafter"/>
</dbReference>
<evidence type="ECO:0000256" key="8">
    <source>
        <dbReference type="ARBA" id="ARBA00023180"/>
    </source>
</evidence>
<dbReference type="GO" id="GO:0009986">
    <property type="term" value="C:cell surface"/>
    <property type="evidence" value="ECO:0007669"/>
    <property type="project" value="TreeGrafter"/>
</dbReference>
<dbReference type="SUPFAM" id="SSF51445">
    <property type="entry name" value="(Trans)glycosidases"/>
    <property type="match status" value="1"/>
</dbReference>
<comment type="similarity">
    <text evidence="3">Belongs to the glycosyl hydrolase 17 family.</text>
</comment>
<organism evidence="15 16">
    <name type="scientific">Phakopsora pachyrhizi</name>
    <name type="common">Asian soybean rust disease fungus</name>
    <dbReference type="NCBI Taxonomy" id="170000"/>
    <lineage>
        <taxon>Eukaryota</taxon>
        <taxon>Fungi</taxon>
        <taxon>Dikarya</taxon>
        <taxon>Basidiomycota</taxon>
        <taxon>Pucciniomycotina</taxon>
        <taxon>Pucciniomycetes</taxon>
        <taxon>Pucciniales</taxon>
        <taxon>Phakopsoraceae</taxon>
        <taxon>Phakopsora</taxon>
    </lineage>
</organism>
<evidence type="ECO:0000256" key="3">
    <source>
        <dbReference type="ARBA" id="ARBA00008773"/>
    </source>
</evidence>
<dbReference type="GO" id="GO:0071555">
    <property type="term" value="P:cell wall organization"/>
    <property type="evidence" value="ECO:0007669"/>
    <property type="project" value="UniProtKB-KW"/>
</dbReference>
<comment type="catalytic activity">
    <reaction evidence="1">
        <text>Hydrolysis of (1-&gt;3)-beta-D-glucosidic linkages in (1-&gt;3)-beta-D-glucans.</text>
        <dbReference type="EC" id="3.2.1.39"/>
    </reaction>
</comment>